<gene>
    <name evidence="2" type="ORF">IC620_03965</name>
</gene>
<protein>
    <submittedName>
        <fullName evidence="2">Stage II sporulation protein M</fullName>
    </submittedName>
</protein>
<feature type="transmembrane region" description="Helical" evidence="1">
    <location>
        <begin position="293"/>
        <end position="311"/>
    </location>
</feature>
<keyword evidence="3" id="KW-1185">Reference proteome</keyword>
<dbReference type="PANTHER" id="PTHR35337:SF1">
    <property type="entry name" value="SLR1478 PROTEIN"/>
    <property type="match status" value="1"/>
</dbReference>
<feature type="transmembrane region" description="Helical" evidence="1">
    <location>
        <begin position="216"/>
        <end position="241"/>
    </location>
</feature>
<feature type="transmembrane region" description="Helical" evidence="1">
    <location>
        <begin position="262"/>
        <end position="281"/>
    </location>
</feature>
<reference evidence="2" key="1">
    <citation type="submission" date="2020-09" db="EMBL/GenBank/DDBJ databases">
        <title>A novel bacterium of genus Hazenella, isolated from South China Sea.</title>
        <authorList>
            <person name="Huang H."/>
            <person name="Mo K."/>
            <person name="Hu Y."/>
        </authorList>
    </citation>
    <scope>NUCLEOTIDE SEQUENCE</scope>
    <source>
        <strain evidence="2">IB182357</strain>
    </source>
</reference>
<proteinExistence type="predicted"/>
<dbReference type="InterPro" id="IPR002798">
    <property type="entry name" value="SpoIIM-like"/>
</dbReference>
<sequence>MGISQPTKTKHNRFIQDNQKMWTRLEYLIANFSSLDHDELNEFGHTYRQVSSHLAFAQTYYKDHEMNHYLNQLVIRAHNLLYSPTKKRYSRKLYQFFFHRFPELVYRRSSFFLAALALFLFGTLLAFTLTYIDKNFATLFFPESMIHEGNFDETKEQWNYAIVSSEIMTNNIIVAFMCFAGGVLFGSLTTWYLFMNGMLLGSLASLYHQADSAYQFWAYIWPHGVLELTAIFIAGAAGLSLGYKMLVPGELTRKHAIIQEGIISIKMMLGVIPLFIVAALIEGFFTPLPLPHWSKYFVALITGVILVIYLGRPFFKYGVKRA</sequence>
<name>A0A926N7L7_9BACL</name>
<evidence type="ECO:0000313" key="3">
    <source>
        <dbReference type="Proteomes" id="UP000661691"/>
    </source>
</evidence>
<accession>A0A926N7L7</accession>
<evidence type="ECO:0000256" key="1">
    <source>
        <dbReference type="SAM" id="Phobius"/>
    </source>
</evidence>
<dbReference type="EMBL" id="JACXAH010000004">
    <property type="protein sequence ID" value="MBD1371511.1"/>
    <property type="molecule type" value="Genomic_DNA"/>
</dbReference>
<evidence type="ECO:0000313" key="2">
    <source>
        <dbReference type="EMBL" id="MBD1371511.1"/>
    </source>
</evidence>
<dbReference type="Proteomes" id="UP000661691">
    <property type="component" value="Unassembled WGS sequence"/>
</dbReference>
<keyword evidence="1" id="KW-0472">Membrane</keyword>
<dbReference type="Pfam" id="PF01944">
    <property type="entry name" value="SpoIIM"/>
    <property type="match status" value="1"/>
</dbReference>
<dbReference type="PANTHER" id="PTHR35337">
    <property type="entry name" value="SLR1478 PROTEIN"/>
    <property type="match status" value="1"/>
</dbReference>
<keyword evidence="1" id="KW-0812">Transmembrane</keyword>
<organism evidence="2 3">
    <name type="scientific">Polycladospora coralii</name>
    <dbReference type="NCBI Taxonomy" id="2771432"/>
    <lineage>
        <taxon>Bacteria</taxon>
        <taxon>Bacillati</taxon>
        <taxon>Bacillota</taxon>
        <taxon>Bacilli</taxon>
        <taxon>Bacillales</taxon>
        <taxon>Thermoactinomycetaceae</taxon>
        <taxon>Polycladospora</taxon>
    </lineage>
</organism>
<dbReference type="AlphaFoldDB" id="A0A926N7L7"/>
<feature type="transmembrane region" description="Helical" evidence="1">
    <location>
        <begin position="167"/>
        <end position="185"/>
    </location>
</feature>
<keyword evidence="1" id="KW-1133">Transmembrane helix</keyword>
<comment type="caution">
    <text evidence="2">The sequence shown here is derived from an EMBL/GenBank/DDBJ whole genome shotgun (WGS) entry which is preliminary data.</text>
</comment>
<feature type="transmembrane region" description="Helical" evidence="1">
    <location>
        <begin position="110"/>
        <end position="132"/>
    </location>
</feature>
<dbReference type="RefSeq" id="WP_191141587.1">
    <property type="nucleotide sequence ID" value="NZ_JACXAH010000004.1"/>
</dbReference>